<organism evidence="5 6">
    <name type="scientific">Emcibacter nanhaiensis</name>
    <dbReference type="NCBI Taxonomy" id="1505037"/>
    <lineage>
        <taxon>Bacteria</taxon>
        <taxon>Pseudomonadati</taxon>
        <taxon>Pseudomonadota</taxon>
        <taxon>Alphaproteobacteria</taxon>
        <taxon>Emcibacterales</taxon>
        <taxon>Emcibacteraceae</taxon>
        <taxon>Emcibacter</taxon>
    </lineage>
</organism>
<dbReference type="Proteomes" id="UP000319148">
    <property type="component" value="Unassembled WGS sequence"/>
</dbReference>
<dbReference type="InterPro" id="IPR058633">
    <property type="entry name" value="EmrA/FarA_HH"/>
</dbReference>
<dbReference type="RefSeq" id="WP_139937823.1">
    <property type="nucleotide sequence ID" value="NZ_JBHSYP010000022.1"/>
</dbReference>
<reference evidence="6" key="1">
    <citation type="submission" date="2019-06" db="EMBL/GenBank/DDBJ databases">
        <title>The complete genome of Emcibacter congregatus ZYLT.</title>
        <authorList>
            <person name="Zhao Z."/>
        </authorList>
    </citation>
    <scope>NUCLEOTIDE SEQUENCE [LARGE SCALE GENOMIC DNA]</scope>
    <source>
        <strain evidence="6">MCCC 1A06723</strain>
    </source>
</reference>
<keyword evidence="6" id="KW-1185">Reference proteome</keyword>
<keyword evidence="2" id="KW-0812">Transmembrane</keyword>
<evidence type="ECO:0000259" key="4">
    <source>
        <dbReference type="Pfam" id="PF25963"/>
    </source>
</evidence>
<dbReference type="PANTHER" id="PTHR30386">
    <property type="entry name" value="MEMBRANE FUSION SUBUNIT OF EMRAB-TOLC MULTIDRUG EFFLUX PUMP"/>
    <property type="match status" value="1"/>
</dbReference>
<dbReference type="EMBL" id="VFIY01000004">
    <property type="protein sequence ID" value="TPD62573.1"/>
    <property type="molecule type" value="Genomic_DNA"/>
</dbReference>
<keyword evidence="2" id="KW-0472">Membrane</keyword>
<dbReference type="SUPFAM" id="SSF111369">
    <property type="entry name" value="HlyD-like secretion proteins"/>
    <property type="match status" value="2"/>
</dbReference>
<dbReference type="OrthoDB" id="9811754at2"/>
<dbReference type="Gene3D" id="2.40.30.170">
    <property type="match status" value="1"/>
</dbReference>
<comment type="caution">
    <text evidence="5">The sequence shown here is derived from an EMBL/GenBank/DDBJ whole genome shotgun (WGS) entry which is preliminary data.</text>
</comment>
<dbReference type="PROSITE" id="PS00430">
    <property type="entry name" value="TONB_DEPENDENT_REC_1"/>
    <property type="match status" value="1"/>
</dbReference>
<accession>A0A501PQ62</accession>
<feature type="domain" description="p-hydroxybenzoic acid efflux pump subunit AaeA-like beta-barrel" evidence="4">
    <location>
        <begin position="253"/>
        <end position="344"/>
    </location>
</feature>
<feature type="transmembrane region" description="Helical" evidence="2">
    <location>
        <begin position="20"/>
        <end position="39"/>
    </location>
</feature>
<evidence type="ECO:0000313" key="5">
    <source>
        <dbReference type="EMBL" id="TPD62573.1"/>
    </source>
</evidence>
<dbReference type="GO" id="GO:0055085">
    <property type="term" value="P:transmembrane transport"/>
    <property type="evidence" value="ECO:0007669"/>
    <property type="project" value="InterPro"/>
</dbReference>
<sequence>MTKTTSTKDRKKQRKAKLRFTLLVVGPVVAILIGGAVYLSGGRFVETENAYVKSDKLMVAAEVSGPVTRVPVRENQQVSKGDILFYIDDRPYRIAFAEKEAGLKRVGDDIAGLKASYRQKQEELELAETNLAYARTVLDRQSELVASRNVSQTSYDAAKHAFDSARVKIRVIESEKAEVLADLAGDPNIAPEQHPRYIAAKAALDRARLDLERTIVRAPFDGIASSTPKVGQQVVGSGALSSPVMTLVDNRDFWIVANFKETDLTNVRPGQTVKIHVDTYPGLEWHGTVESLAQATGSEFSVIPAQNATGNWVKVVQRIPVRIALNSTENDALLRSGMSTSVEIDTGHKRSLGQIISAMFRKENNPAIQTAHAETTR</sequence>
<dbReference type="InterPro" id="IPR058634">
    <property type="entry name" value="AaeA-lik-b-barrel"/>
</dbReference>
<evidence type="ECO:0000256" key="1">
    <source>
        <dbReference type="ARBA" id="ARBA00004196"/>
    </source>
</evidence>
<dbReference type="InterPro" id="IPR050739">
    <property type="entry name" value="MFP"/>
</dbReference>
<keyword evidence="2" id="KW-1133">Transmembrane helix</keyword>
<protein>
    <submittedName>
        <fullName evidence="5">HlyD family secretion protein</fullName>
    </submittedName>
</protein>
<feature type="domain" description="Multidrug export protein EmrA/FarA alpha-helical hairpin" evidence="3">
    <location>
        <begin position="93"/>
        <end position="214"/>
    </location>
</feature>
<dbReference type="AlphaFoldDB" id="A0A501PQ62"/>
<comment type="subcellular location">
    <subcellularLocation>
        <location evidence="1">Cell envelope</location>
    </subcellularLocation>
</comment>
<dbReference type="GO" id="GO:0030313">
    <property type="term" value="C:cell envelope"/>
    <property type="evidence" value="ECO:0007669"/>
    <property type="project" value="UniProtKB-SubCell"/>
</dbReference>
<dbReference type="Pfam" id="PF25885">
    <property type="entry name" value="HH_EMRA"/>
    <property type="match status" value="1"/>
</dbReference>
<proteinExistence type="predicted"/>
<dbReference type="Gene3D" id="2.40.50.100">
    <property type="match status" value="1"/>
</dbReference>
<name>A0A501PQ62_9PROT</name>
<evidence type="ECO:0000256" key="2">
    <source>
        <dbReference type="SAM" id="Phobius"/>
    </source>
</evidence>
<dbReference type="InterPro" id="IPR010916">
    <property type="entry name" value="TonB_box_CS"/>
</dbReference>
<dbReference type="PANTHER" id="PTHR30386:SF19">
    <property type="entry name" value="MULTIDRUG EXPORT PROTEIN EMRA-RELATED"/>
    <property type="match status" value="1"/>
</dbReference>
<gene>
    <name evidence="5" type="ORF">FIV46_00380</name>
</gene>
<dbReference type="Pfam" id="PF25963">
    <property type="entry name" value="Beta-barrel_AAEA"/>
    <property type="match status" value="1"/>
</dbReference>
<evidence type="ECO:0000259" key="3">
    <source>
        <dbReference type="Pfam" id="PF25885"/>
    </source>
</evidence>
<evidence type="ECO:0000313" key="6">
    <source>
        <dbReference type="Proteomes" id="UP000319148"/>
    </source>
</evidence>